<feature type="transmembrane region" description="Helical" evidence="5">
    <location>
        <begin position="197"/>
        <end position="213"/>
    </location>
</feature>
<feature type="transmembrane region" description="Helical" evidence="5">
    <location>
        <begin position="92"/>
        <end position="110"/>
    </location>
</feature>
<organism evidence="7 8">
    <name type="scientific">Myxococcus fulvus (strain ATCC BAA-855 / HW-1)</name>
    <dbReference type="NCBI Taxonomy" id="483219"/>
    <lineage>
        <taxon>Bacteria</taxon>
        <taxon>Pseudomonadati</taxon>
        <taxon>Myxococcota</taxon>
        <taxon>Myxococcia</taxon>
        <taxon>Myxococcales</taxon>
        <taxon>Cystobacterineae</taxon>
        <taxon>Myxococcaceae</taxon>
        <taxon>Myxococcus</taxon>
    </lineage>
</organism>
<feature type="transmembrane region" description="Helical" evidence="5">
    <location>
        <begin position="417"/>
        <end position="438"/>
    </location>
</feature>
<dbReference type="GO" id="GO:0006596">
    <property type="term" value="P:polyamine biosynthetic process"/>
    <property type="evidence" value="ECO:0007669"/>
    <property type="project" value="UniProtKB-UniRule"/>
</dbReference>
<dbReference type="eggNOG" id="COG4262">
    <property type="taxonomic scope" value="Bacteria"/>
</dbReference>
<proteinExistence type="inferred from homology"/>
<feature type="transmembrane region" description="Helical" evidence="5">
    <location>
        <begin position="443"/>
        <end position="464"/>
    </location>
</feature>
<feature type="transmembrane region" description="Helical" evidence="5">
    <location>
        <begin position="250"/>
        <end position="269"/>
    </location>
</feature>
<evidence type="ECO:0000256" key="2">
    <source>
        <dbReference type="ARBA" id="ARBA00022679"/>
    </source>
</evidence>
<dbReference type="PANTHER" id="PTHR43317:SF1">
    <property type="entry name" value="THERMOSPERMINE SYNTHASE ACAULIS5"/>
    <property type="match status" value="1"/>
</dbReference>
<keyword evidence="5" id="KW-0472">Membrane</keyword>
<evidence type="ECO:0000256" key="5">
    <source>
        <dbReference type="SAM" id="Phobius"/>
    </source>
</evidence>
<dbReference type="STRING" id="483219.LILAB_19185"/>
<dbReference type="Pfam" id="PF01564">
    <property type="entry name" value="Spermine_synth"/>
    <property type="match status" value="1"/>
</dbReference>
<evidence type="ECO:0000256" key="1">
    <source>
        <dbReference type="ARBA" id="ARBA00007867"/>
    </source>
</evidence>
<dbReference type="InterPro" id="IPR036259">
    <property type="entry name" value="MFS_trans_sf"/>
</dbReference>
<feature type="transmembrane region" description="Helical" evidence="5">
    <location>
        <begin position="168"/>
        <end position="191"/>
    </location>
</feature>
<feature type="transmembrane region" description="Helical" evidence="5">
    <location>
        <begin position="59"/>
        <end position="80"/>
    </location>
</feature>
<dbReference type="Proteomes" id="UP000000488">
    <property type="component" value="Chromosome"/>
</dbReference>
<evidence type="ECO:0000256" key="4">
    <source>
        <dbReference type="PROSITE-ProRule" id="PRU00354"/>
    </source>
</evidence>
<feature type="transmembrane region" description="Helical" evidence="5">
    <location>
        <begin position="26"/>
        <end position="47"/>
    </location>
</feature>
<dbReference type="SUPFAM" id="SSF53335">
    <property type="entry name" value="S-adenosyl-L-methionine-dependent methyltransferases"/>
    <property type="match status" value="1"/>
</dbReference>
<name>F8C938_MYXFH</name>
<dbReference type="AlphaFoldDB" id="F8C938"/>
<comment type="similarity">
    <text evidence="1">Belongs to the spermidine/spermine synthase family.</text>
</comment>
<dbReference type="InterPro" id="IPR030374">
    <property type="entry name" value="PABS"/>
</dbReference>
<feature type="transmembrane region" description="Helical" evidence="5">
    <location>
        <begin position="130"/>
        <end position="156"/>
    </location>
</feature>
<evidence type="ECO:0000259" key="6">
    <source>
        <dbReference type="PROSITE" id="PS51006"/>
    </source>
</evidence>
<feature type="domain" description="PABS" evidence="6">
    <location>
        <begin position="441"/>
        <end position="686"/>
    </location>
</feature>
<feature type="active site" description="Proton acceptor" evidence="4">
    <location>
        <position position="607"/>
    </location>
</feature>
<dbReference type="SUPFAM" id="SSF103473">
    <property type="entry name" value="MFS general substrate transporter"/>
    <property type="match status" value="1"/>
</dbReference>
<feature type="transmembrane region" description="Helical" evidence="5">
    <location>
        <begin position="351"/>
        <end position="369"/>
    </location>
</feature>
<keyword evidence="5" id="KW-0812">Transmembrane</keyword>
<evidence type="ECO:0000313" key="8">
    <source>
        <dbReference type="Proteomes" id="UP000000488"/>
    </source>
</evidence>
<dbReference type="InterPro" id="IPR029063">
    <property type="entry name" value="SAM-dependent_MTases_sf"/>
</dbReference>
<dbReference type="KEGG" id="mfu:LILAB_19185"/>
<feature type="transmembrane region" description="Helical" evidence="5">
    <location>
        <begin position="313"/>
        <end position="331"/>
    </location>
</feature>
<keyword evidence="3 4" id="KW-0620">Polyamine biosynthesis</keyword>
<feature type="transmembrane region" description="Helical" evidence="5">
    <location>
        <begin position="390"/>
        <end position="411"/>
    </location>
</feature>
<keyword evidence="2 4" id="KW-0808">Transferase</keyword>
<dbReference type="Gene3D" id="1.20.1250.20">
    <property type="entry name" value="MFS general substrate transporter like domains"/>
    <property type="match status" value="1"/>
</dbReference>
<dbReference type="GO" id="GO:0010487">
    <property type="term" value="F:thermospermine synthase activity"/>
    <property type="evidence" value="ECO:0007669"/>
    <property type="project" value="TreeGrafter"/>
</dbReference>
<feature type="transmembrane region" description="Helical" evidence="5">
    <location>
        <begin position="281"/>
        <end position="301"/>
    </location>
</feature>
<gene>
    <name evidence="7" type="ordered locus">LILAB_19185</name>
</gene>
<evidence type="ECO:0000256" key="3">
    <source>
        <dbReference type="ARBA" id="ARBA00023115"/>
    </source>
</evidence>
<dbReference type="Gene3D" id="3.40.50.150">
    <property type="entry name" value="Vaccinia Virus protein VP39"/>
    <property type="match status" value="1"/>
</dbReference>
<accession>F8C938</accession>
<keyword evidence="5" id="KW-1133">Transmembrane helix</keyword>
<dbReference type="PANTHER" id="PTHR43317">
    <property type="entry name" value="THERMOSPERMINE SYNTHASE ACAULIS5"/>
    <property type="match status" value="1"/>
</dbReference>
<dbReference type="PROSITE" id="PS51006">
    <property type="entry name" value="PABS_2"/>
    <property type="match status" value="1"/>
</dbReference>
<sequence>MVKASNPECYSRGHRMAPLTASRLDVLRAALLVWVTSCATLVLELAAARLLAPFIGASLHTWTSIIGVVLAGISLGSYAGGRLSERGASFRWLAGLTALGAVLALLPLGWVAVLGDGASLRPIPVLPRTFLLTFLGFFPVSFVLAMVTPLALRLLLPELGRAGRIAGLLYALGTLGSLAGNFLTGFVLVAWFPVPTIVLTVSGALLLCALLALPRASVAAPPVVPAEAAAVSPGAAPSAAGVDLRTRPMLACFLVASASFCTLAIELAASRILAPTVGVSLLSWTGIIGVVLTGMALGNFVGGHLADRWPRQGVLAGSMLLAAASCLLIPPVHQWLVLKGHFEGLGLQARIVAYTAAVFLLPVTALGTLSPQVLRLTLADVGRAGRTVGLLYAWSTAGALLGSFLTGWWLIAKVGVYPLVMGASLGLVALAAFVGQVWRQPRLFGASVGTLALAGSLGALGLFASPCTEETDYFCIQINQVEHDGRRILAMQLDHLTHTTVDLGDPSYLGYPYCYIHSELIRHVAARTPTPRVLMIGGGGYVVPRWVETYVPQVRMEVVEIDPAVTRIARERFGVRPDTRIASFNLDGRQYLQELAERGAYDLIVQDAVNDLSVPYHLMTREYDVLVRSLLKPEGIYLLTVIDEIPRGAFLRSALRTMQDVFPHVELLHDARSGSKGQGVYIVAGSGQPMALERLPALLRGAGIERPRTGRVPRAEIDAYMAAGPAHLLTDDFAPVDNLLAEFFLLREQVSP</sequence>
<protein>
    <recommendedName>
        <fullName evidence="6">PABS domain-containing protein</fullName>
    </recommendedName>
</protein>
<dbReference type="EMBL" id="CP002830">
    <property type="protein sequence ID" value="AEI65739.1"/>
    <property type="molecule type" value="Genomic_DNA"/>
</dbReference>
<dbReference type="NCBIfam" id="NF037959">
    <property type="entry name" value="MFS_SpdSyn"/>
    <property type="match status" value="2"/>
</dbReference>
<evidence type="ECO:0000313" key="7">
    <source>
        <dbReference type="EMBL" id="AEI65739.1"/>
    </source>
</evidence>
<reference evidence="7 8" key="1">
    <citation type="journal article" date="2011" name="J. Bacteriol.">
        <title>Genome sequence of the halotolerant marine bacterium Myxococcus fulvus HW-1.</title>
        <authorList>
            <person name="Li Z.F."/>
            <person name="Li X."/>
            <person name="Liu H."/>
            <person name="Liu X."/>
            <person name="Han K."/>
            <person name="Wu Z.H."/>
            <person name="Hu W."/>
            <person name="Li F.F."/>
            <person name="Li Y.Z."/>
        </authorList>
    </citation>
    <scope>NUCLEOTIDE SEQUENCE [LARGE SCALE GENOMIC DNA]</scope>
    <source>
        <strain evidence="8">ATCC BAA-855 / HW-1</strain>
    </source>
</reference>
<dbReference type="HOGENOM" id="CLU_008530_0_0_7"/>